<dbReference type="OrthoDB" id="5272396at2759"/>
<dbReference type="PANTHER" id="PTHR42085:SF1">
    <property type="entry name" value="F-BOX DOMAIN-CONTAINING PROTEIN"/>
    <property type="match status" value="1"/>
</dbReference>
<dbReference type="InterPro" id="IPR038883">
    <property type="entry name" value="AN11006-like"/>
</dbReference>
<protein>
    <recommendedName>
        <fullName evidence="3">F-box domain-containing protein</fullName>
    </recommendedName>
</protein>
<name>A0A6A6QRR7_9PEZI</name>
<dbReference type="PANTHER" id="PTHR42085">
    <property type="entry name" value="F-BOX DOMAIN-CONTAINING PROTEIN"/>
    <property type="match status" value="1"/>
</dbReference>
<sequence length="433" mass="49743">MARRAKYRPRKTNVYQDSPLLDLPAEIRMLIYEAALVRADPIDLFPRKYIEKPEDDPGLAKRTAKANEDIRHANRYFSRNLPPQFRDQKDLQYVRKEMATGLMATCKQIQWEAGHLFWTQNAFRFSSDIEWNGCRRFFTAIGPRALSLIRKLELFLPLEDARGLCPTEEFEFQDIRQAKNQPKMHMGKAWKDSHRTWSQNPTATNVEHICQMLDEWKMSLELRLILPSGFSLQLHDDDDVLYFPESLKIGPRFSRMTLVVEAGAGLDGEKLPQRLVEEHEIDVVCLPGSAWRYNKDVTEPESKILETKRWTNPRPDLEYLSGVDTLFKEEDAITATGLGGKATKTPGKRPTSRVLRKFGGCRFVRRIGLDCHNCGATLVVTGKFVPPSRGACTRCGSNTFFEERDVIEVKKVTRAHQQGFTSDNALYSHYRAS</sequence>
<reference evidence="1" key="1">
    <citation type="journal article" date="2020" name="Stud. Mycol.">
        <title>101 Dothideomycetes genomes: a test case for predicting lifestyles and emergence of pathogens.</title>
        <authorList>
            <person name="Haridas S."/>
            <person name="Albert R."/>
            <person name="Binder M."/>
            <person name="Bloem J."/>
            <person name="Labutti K."/>
            <person name="Salamov A."/>
            <person name="Andreopoulos B."/>
            <person name="Baker S."/>
            <person name="Barry K."/>
            <person name="Bills G."/>
            <person name="Bluhm B."/>
            <person name="Cannon C."/>
            <person name="Castanera R."/>
            <person name="Culley D."/>
            <person name="Daum C."/>
            <person name="Ezra D."/>
            <person name="Gonzalez J."/>
            <person name="Henrissat B."/>
            <person name="Kuo A."/>
            <person name="Liang C."/>
            <person name="Lipzen A."/>
            <person name="Lutzoni F."/>
            <person name="Magnuson J."/>
            <person name="Mondo S."/>
            <person name="Nolan M."/>
            <person name="Ohm R."/>
            <person name="Pangilinan J."/>
            <person name="Park H.-J."/>
            <person name="Ramirez L."/>
            <person name="Alfaro M."/>
            <person name="Sun H."/>
            <person name="Tritt A."/>
            <person name="Yoshinaga Y."/>
            <person name="Zwiers L.-H."/>
            <person name="Turgeon B."/>
            <person name="Goodwin S."/>
            <person name="Spatafora J."/>
            <person name="Crous P."/>
            <person name="Grigoriev I."/>
        </authorList>
    </citation>
    <scope>NUCLEOTIDE SEQUENCE</scope>
    <source>
        <strain evidence="1">CBS 269.34</strain>
    </source>
</reference>
<dbReference type="Proteomes" id="UP000799750">
    <property type="component" value="Unassembled WGS sequence"/>
</dbReference>
<dbReference type="AlphaFoldDB" id="A0A6A6QRR7"/>
<keyword evidence="2" id="KW-1185">Reference proteome</keyword>
<accession>A0A6A6QRR7</accession>
<proteinExistence type="predicted"/>
<evidence type="ECO:0008006" key="3">
    <source>
        <dbReference type="Google" id="ProtNLM"/>
    </source>
</evidence>
<evidence type="ECO:0000313" key="1">
    <source>
        <dbReference type="EMBL" id="KAF2494700.1"/>
    </source>
</evidence>
<dbReference type="EMBL" id="MU004190">
    <property type="protein sequence ID" value="KAF2494700.1"/>
    <property type="molecule type" value="Genomic_DNA"/>
</dbReference>
<organism evidence="1 2">
    <name type="scientific">Lophium mytilinum</name>
    <dbReference type="NCBI Taxonomy" id="390894"/>
    <lineage>
        <taxon>Eukaryota</taxon>
        <taxon>Fungi</taxon>
        <taxon>Dikarya</taxon>
        <taxon>Ascomycota</taxon>
        <taxon>Pezizomycotina</taxon>
        <taxon>Dothideomycetes</taxon>
        <taxon>Pleosporomycetidae</taxon>
        <taxon>Mytilinidiales</taxon>
        <taxon>Mytilinidiaceae</taxon>
        <taxon>Lophium</taxon>
    </lineage>
</organism>
<evidence type="ECO:0000313" key="2">
    <source>
        <dbReference type="Proteomes" id="UP000799750"/>
    </source>
</evidence>
<gene>
    <name evidence="1" type="ORF">BU16DRAFT_527704</name>
</gene>